<comment type="subcellular location">
    <subcellularLocation>
        <location evidence="1">Nucleus</location>
    </subcellularLocation>
</comment>
<evidence type="ECO:0000313" key="10">
    <source>
        <dbReference type="WBParaSite" id="ACRNAN_scaffold861.g20462.t1"/>
    </source>
</evidence>
<keyword evidence="2" id="KW-0479">Metal-binding</keyword>
<evidence type="ECO:0000256" key="5">
    <source>
        <dbReference type="ARBA" id="ARBA00022833"/>
    </source>
</evidence>
<accession>A0A914EIG9</accession>
<feature type="domain" description="C2H2-type" evidence="8">
    <location>
        <begin position="230"/>
        <end position="253"/>
    </location>
</feature>
<protein>
    <submittedName>
        <fullName evidence="10">C2H2-type domain-containing protein</fullName>
    </submittedName>
</protein>
<feature type="compositionally biased region" description="Basic and acidic residues" evidence="7">
    <location>
        <begin position="325"/>
        <end position="346"/>
    </location>
</feature>
<keyword evidence="9" id="KW-1185">Reference proteome</keyword>
<feature type="domain" description="C2H2-type" evidence="8">
    <location>
        <begin position="199"/>
        <end position="224"/>
    </location>
</feature>
<name>A0A914EIG9_9BILA</name>
<feature type="region of interest" description="Disordered" evidence="7">
    <location>
        <begin position="319"/>
        <end position="392"/>
    </location>
</feature>
<dbReference type="GO" id="GO:0005634">
    <property type="term" value="C:nucleus"/>
    <property type="evidence" value="ECO:0007669"/>
    <property type="project" value="UniProtKB-SubCell"/>
</dbReference>
<evidence type="ECO:0000256" key="7">
    <source>
        <dbReference type="SAM" id="MobiDB-lite"/>
    </source>
</evidence>
<evidence type="ECO:0000313" key="9">
    <source>
        <dbReference type="Proteomes" id="UP000887540"/>
    </source>
</evidence>
<keyword evidence="3" id="KW-0677">Repeat</keyword>
<dbReference type="Proteomes" id="UP000887540">
    <property type="component" value="Unplaced"/>
</dbReference>
<evidence type="ECO:0000256" key="1">
    <source>
        <dbReference type="ARBA" id="ARBA00004123"/>
    </source>
</evidence>
<dbReference type="SMART" id="SM00355">
    <property type="entry name" value="ZnF_C2H2"/>
    <property type="match status" value="4"/>
</dbReference>
<evidence type="ECO:0000256" key="2">
    <source>
        <dbReference type="ARBA" id="ARBA00022723"/>
    </source>
</evidence>
<feature type="domain" description="C2H2-type" evidence="8">
    <location>
        <begin position="91"/>
        <end position="114"/>
    </location>
</feature>
<organism evidence="9 10">
    <name type="scientific">Acrobeloides nanus</name>
    <dbReference type="NCBI Taxonomy" id="290746"/>
    <lineage>
        <taxon>Eukaryota</taxon>
        <taxon>Metazoa</taxon>
        <taxon>Ecdysozoa</taxon>
        <taxon>Nematoda</taxon>
        <taxon>Chromadorea</taxon>
        <taxon>Rhabditida</taxon>
        <taxon>Tylenchina</taxon>
        <taxon>Cephalobomorpha</taxon>
        <taxon>Cephaloboidea</taxon>
        <taxon>Cephalobidae</taxon>
        <taxon>Acrobeloides</taxon>
    </lineage>
</organism>
<keyword evidence="4" id="KW-0863">Zinc-finger</keyword>
<sequence>MRIMRWQKDFDSQPIDAICPEMQLQWNLLMEQCFPGHAKRISTNQTEFNTRVTRNINLDGQYACVECGEIVLGGKILEHLHERHQTDCIPYACAECGYQSSNQWKVRLHITVKHPEKAAEVAVNTLPAGSNYTVFIRRFFPDIPGDDEEEKMVAELRENSVKLENSTNIGDNRPELKATIHNDRFNKTKDQIEPFKETIRCQICHRNVPSAQPLFNLLSHAKRHYNIKQFKCPACNHSSVDHGAIRTHMAIKHPNSTEEPIDNFNEELHTAWINTMKQCFPKLIPKIESHQFRFEYYQQNHQEMTEQTKNNIDVTNEPSELVNDESSKSSDIHLQDKIINNDKSKDVEDDEIHLDSIYSPPAKRLRERRTNSSGSLNASIDKTSKSKNNAGR</sequence>
<dbReference type="InterPro" id="IPR050888">
    <property type="entry name" value="ZnF_C2H2-type_TF"/>
</dbReference>
<dbReference type="InterPro" id="IPR013087">
    <property type="entry name" value="Znf_C2H2_type"/>
</dbReference>
<dbReference type="AlphaFoldDB" id="A0A914EIG9"/>
<evidence type="ECO:0000256" key="4">
    <source>
        <dbReference type="ARBA" id="ARBA00022771"/>
    </source>
</evidence>
<dbReference type="PANTHER" id="PTHR24406">
    <property type="entry name" value="TRANSCRIPTIONAL REPRESSOR CTCFL-RELATED"/>
    <property type="match status" value="1"/>
</dbReference>
<feature type="compositionally biased region" description="Polar residues" evidence="7">
    <location>
        <begin position="371"/>
        <end position="392"/>
    </location>
</feature>
<keyword evidence="6" id="KW-0539">Nucleus</keyword>
<dbReference type="GO" id="GO:0008270">
    <property type="term" value="F:zinc ion binding"/>
    <property type="evidence" value="ECO:0007669"/>
    <property type="project" value="UniProtKB-KW"/>
</dbReference>
<proteinExistence type="predicted"/>
<evidence type="ECO:0000256" key="6">
    <source>
        <dbReference type="ARBA" id="ARBA00023242"/>
    </source>
</evidence>
<feature type="domain" description="C2H2-type" evidence="8">
    <location>
        <begin position="62"/>
        <end position="84"/>
    </location>
</feature>
<reference evidence="10" key="1">
    <citation type="submission" date="2022-11" db="UniProtKB">
        <authorList>
            <consortium name="WormBaseParasite"/>
        </authorList>
    </citation>
    <scope>IDENTIFICATION</scope>
</reference>
<keyword evidence="5" id="KW-0862">Zinc</keyword>
<evidence type="ECO:0000259" key="8">
    <source>
        <dbReference type="SMART" id="SM00355"/>
    </source>
</evidence>
<dbReference type="Gene3D" id="3.30.160.60">
    <property type="entry name" value="Classic Zinc Finger"/>
    <property type="match status" value="2"/>
</dbReference>
<evidence type="ECO:0000256" key="3">
    <source>
        <dbReference type="ARBA" id="ARBA00022737"/>
    </source>
</evidence>
<dbReference type="WBParaSite" id="ACRNAN_scaffold861.g20462.t1">
    <property type="protein sequence ID" value="ACRNAN_scaffold861.g20462.t1"/>
    <property type="gene ID" value="ACRNAN_scaffold861.g20462"/>
</dbReference>